<keyword evidence="3" id="KW-1185">Reference proteome</keyword>
<feature type="repeat" description="TPR" evidence="1">
    <location>
        <begin position="20"/>
        <end position="53"/>
    </location>
</feature>
<dbReference type="InterPro" id="IPR019734">
    <property type="entry name" value="TPR_rpt"/>
</dbReference>
<name>A0ABX8B6F5_9BACT</name>
<dbReference type="PROSITE" id="PS50005">
    <property type="entry name" value="TPR"/>
    <property type="match status" value="3"/>
</dbReference>
<dbReference type="RefSeq" id="WP_058880936.1">
    <property type="nucleotide sequence ID" value="NZ_CP072643.1"/>
</dbReference>
<dbReference type="PANTHER" id="PTHR44366:SF1">
    <property type="entry name" value="UDP-N-ACETYLGLUCOSAMINE--PEPTIDE N-ACETYLGLUCOSAMINYLTRANSFERASE 110 KDA SUBUNIT"/>
    <property type="match status" value="1"/>
</dbReference>
<dbReference type="Pfam" id="PF13174">
    <property type="entry name" value="TPR_6"/>
    <property type="match status" value="1"/>
</dbReference>
<dbReference type="Proteomes" id="UP000677668">
    <property type="component" value="Chromosome 2"/>
</dbReference>
<dbReference type="Pfam" id="PF13371">
    <property type="entry name" value="TPR_9"/>
    <property type="match status" value="1"/>
</dbReference>
<dbReference type="SUPFAM" id="SSF48452">
    <property type="entry name" value="TPR-like"/>
    <property type="match status" value="1"/>
</dbReference>
<protein>
    <submittedName>
        <fullName evidence="2">Tetratricopeptide repeat protein</fullName>
    </submittedName>
</protein>
<evidence type="ECO:0000256" key="1">
    <source>
        <dbReference type="PROSITE-ProRule" id="PRU00339"/>
    </source>
</evidence>
<organism evidence="2 3">
    <name type="scientific">Chloracidobacterium sp. N</name>
    <dbReference type="NCBI Taxonomy" id="2821540"/>
    <lineage>
        <taxon>Bacteria</taxon>
        <taxon>Pseudomonadati</taxon>
        <taxon>Acidobacteriota</taxon>
        <taxon>Terriglobia</taxon>
        <taxon>Terriglobales</taxon>
        <taxon>Acidobacteriaceae</taxon>
        <taxon>Chloracidobacterium</taxon>
        <taxon>Chloracidobacterium aggregatum</taxon>
    </lineage>
</organism>
<gene>
    <name evidence="2" type="ORF">J8C05_13985</name>
</gene>
<dbReference type="SMART" id="SM00028">
    <property type="entry name" value="TPR"/>
    <property type="match status" value="3"/>
</dbReference>
<dbReference type="Gene3D" id="1.25.40.10">
    <property type="entry name" value="Tetratricopeptide repeat domain"/>
    <property type="match status" value="1"/>
</dbReference>
<evidence type="ECO:0000313" key="3">
    <source>
        <dbReference type="Proteomes" id="UP000677668"/>
    </source>
</evidence>
<dbReference type="InterPro" id="IPR037919">
    <property type="entry name" value="OGT"/>
</dbReference>
<dbReference type="PROSITE" id="PS50293">
    <property type="entry name" value="TPR_REGION"/>
    <property type="match status" value="1"/>
</dbReference>
<feature type="repeat" description="TPR" evidence="1">
    <location>
        <begin position="88"/>
        <end position="121"/>
    </location>
</feature>
<sequence length="152" mass="16746">MSANGNETPRQQLGITDEDFQRMGEIGAMYYEQGDLKRARTIFEGLVEVDPTSAAAHAALGALYTRTQEDELALASLERAIALDPQMIAPYVNRAEVFLRMERYEEAIADLQRAIDLDPEEKDPGANRARAIALGIHQIVQEAAEQGGDSIQ</sequence>
<accession>A0ABX8B6F5</accession>
<dbReference type="InterPro" id="IPR011990">
    <property type="entry name" value="TPR-like_helical_dom_sf"/>
</dbReference>
<reference evidence="2 3" key="1">
    <citation type="submission" date="2021-03" db="EMBL/GenBank/DDBJ databases">
        <title>Genomic and phenotypic characterization of Chloracidobacterium isolates provides evidence for multiple species.</title>
        <authorList>
            <person name="Saini M.K."/>
            <person name="Costas A.M.G."/>
            <person name="Tank M."/>
            <person name="Bryant D.A."/>
        </authorList>
    </citation>
    <scope>NUCLEOTIDE SEQUENCE [LARGE SCALE GENOMIC DNA]</scope>
    <source>
        <strain evidence="2 3">N</strain>
    </source>
</reference>
<proteinExistence type="predicted"/>
<dbReference type="PANTHER" id="PTHR44366">
    <property type="entry name" value="UDP-N-ACETYLGLUCOSAMINE--PEPTIDE N-ACETYLGLUCOSAMINYLTRANSFERASE 110 KDA SUBUNIT"/>
    <property type="match status" value="1"/>
</dbReference>
<evidence type="ECO:0000313" key="2">
    <source>
        <dbReference type="EMBL" id="QUV95129.1"/>
    </source>
</evidence>
<keyword evidence="1" id="KW-0802">TPR repeat</keyword>
<dbReference type="EMBL" id="CP072643">
    <property type="protein sequence ID" value="QUV95129.1"/>
    <property type="molecule type" value="Genomic_DNA"/>
</dbReference>
<feature type="repeat" description="TPR" evidence="1">
    <location>
        <begin position="54"/>
        <end position="87"/>
    </location>
</feature>